<protein>
    <submittedName>
        <fullName evidence="1">Uncharacterized protein</fullName>
    </submittedName>
</protein>
<dbReference type="EMBL" id="ABCS01000038">
    <property type="protein sequence ID" value="EDM77926.1"/>
    <property type="molecule type" value="Genomic_DNA"/>
</dbReference>
<reference evidence="1 2" key="1">
    <citation type="submission" date="2007-06" db="EMBL/GenBank/DDBJ databases">
        <authorList>
            <person name="Shimkets L."/>
            <person name="Ferriera S."/>
            <person name="Johnson J."/>
            <person name="Kravitz S."/>
            <person name="Beeson K."/>
            <person name="Sutton G."/>
            <person name="Rogers Y.-H."/>
            <person name="Friedman R."/>
            <person name="Frazier M."/>
            <person name="Venter J.C."/>
        </authorList>
    </citation>
    <scope>NUCLEOTIDE SEQUENCE [LARGE SCALE GENOMIC DNA]</scope>
    <source>
        <strain evidence="1 2">SIR-1</strain>
    </source>
</reference>
<organism evidence="1 2">
    <name type="scientific">Plesiocystis pacifica SIR-1</name>
    <dbReference type="NCBI Taxonomy" id="391625"/>
    <lineage>
        <taxon>Bacteria</taxon>
        <taxon>Pseudomonadati</taxon>
        <taxon>Myxococcota</taxon>
        <taxon>Polyangia</taxon>
        <taxon>Nannocystales</taxon>
        <taxon>Nannocystaceae</taxon>
        <taxon>Plesiocystis</taxon>
    </lineage>
</organism>
<gene>
    <name evidence="1" type="ORF">PPSIR1_01864</name>
</gene>
<dbReference type="RefSeq" id="WP_006972930.1">
    <property type="nucleotide sequence ID" value="NZ_ABCS01000038.1"/>
</dbReference>
<dbReference type="Proteomes" id="UP000005801">
    <property type="component" value="Unassembled WGS sequence"/>
</dbReference>
<keyword evidence="2" id="KW-1185">Reference proteome</keyword>
<evidence type="ECO:0000313" key="1">
    <source>
        <dbReference type="EMBL" id="EDM77926.1"/>
    </source>
</evidence>
<accession>A6G885</accession>
<proteinExistence type="predicted"/>
<dbReference type="AlphaFoldDB" id="A6G885"/>
<name>A6G885_9BACT</name>
<dbReference type="OrthoDB" id="5515600at2"/>
<sequence>MFKREAKNWTVQGNLMVSFYDPGPIDDETWQDYCDTVASQQVLKVLATSVGAVEVSAPQRKSMSQALKTEPRVSVSVVTDEAIVRGLMIAVSWLGRVDVKAFPWHKVAAAYQHLGPSGINEKETLDLVDSVRRRVEGHEEAS</sequence>
<comment type="caution">
    <text evidence="1">The sequence shown here is derived from an EMBL/GenBank/DDBJ whole genome shotgun (WGS) entry which is preliminary data.</text>
</comment>
<evidence type="ECO:0000313" key="2">
    <source>
        <dbReference type="Proteomes" id="UP000005801"/>
    </source>
</evidence>